<feature type="transmembrane region" description="Helical" evidence="1">
    <location>
        <begin position="96"/>
        <end position="115"/>
    </location>
</feature>
<feature type="transmembrane region" description="Helical" evidence="1">
    <location>
        <begin position="66"/>
        <end position="89"/>
    </location>
</feature>
<evidence type="ECO:0000313" key="2">
    <source>
        <dbReference type="EMBL" id="SFR29000.1"/>
    </source>
</evidence>
<keyword evidence="1" id="KW-0812">Transmembrane</keyword>
<gene>
    <name evidence="2" type="ORF">SAMN04488564_116108</name>
</gene>
<dbReference type="EMBL" id="FOYL01000016">
    <property type="protein sequence ID" value="SFR29000.1"/>
    <property type="molecule type" value="Genomic_DNA"/>
</dbReference>
<keyword evidence="1" id="KW-0472">Membrane</keyword>
<proteinExistence type="predicted"/>
<dbReference type="STRING" id="84724.SAMN04488564_116108"/>
<evidence type="ECO:0000256" key="1">
    <source>
        <dbReference type="SAM" id="Phobius"/>
    </source>
</evidence>
<name>A0A1I6FGD5_9PSEU</name>
<organism evidence="2 3">
    <name type="scientific">Lentzea waywayandensis</name>
    <dbReference type="NCBI Taxonomy" id="84724"/>
    <lineage>
        <taxon>Bacteria</taxon>
        <taxon>Bacillati</taxon>
        <taxon>Actinomycetota</taxon>
        <taxon>Actinomycetes</taxon>
        <taxon>Pseudonocardiales</taxon>
        <taxon>Pseudonocardiaceae</taxon>
        <taxon>Lentzea</taxon>
    </lineage>
</organism>
<reference evidence="3" key="1">
    <citation type="submission" date="2016-10" db="EMBL/GenBank/DDBJ databases">
        <authorList>
            <person name="Varghese N."/>
            <person name="Submissions S."/>
        </authorList>
    </citation>
    <scope>NUCLEOTIDE SEQUENCE [LARGE SCALE GENOMIC DNA]</scope>
    <source>
        <strain evidence="3">DSM 44232</strain>
    </source>
</reference>
<keyword evidence="3" id="KW-1185">Reference proteome</keyword>
<feature type="transmembrane region" description="Helical" evidence="1">
    <location>
        <begin position="127"/>
        <end position="146"/>
    </location>
</feature>
<accession>A0A1I6FGD5</accession>
<keyword evidence="1" id="KW-1133">Transmembrane helix</keyword>
<feature type="transmembrane region" description="Helical" evidence="1">
    <location>
        <begin position="26"/>
        <end position="46"/>
    </location>
</feature>
<protein>
    <submittedName>
        <fullName evidence="2">Uncharacterized protein</fullName>
    </submittedName>
</protein>
<sequence>MVTLVTVGGVTEQSTAGKTGRTGRRLLFRVVLSMAVGAGLVLGWTWAYESGFLKSWLDSTSMSAFLLLVLIGLPLALVSSLVLAGPILWVFGVRPVWPIILLGPIVLGVGLYFKVHEPVIGWFANRHHAEALLAAVAYGLVGLFTFRK</sequence>
<dbReference type="AlphaFoldDB" id="A0A1I6FGD5"/>
<dbReference type="Proteomes" id="UP000198583">
    <property type="component" value="Unassembled WGS sequence"/>
</dbReference>
<evidence type="ECO:0000313" key="3">
    <source>
        <dbReference type="Proteomes" id="UP000198583"/>
    </source>
</evidence>